<name>X0WXR7_9ZZZZ</name>
<comment type="caution">
    <text evidence="2">The sequence shown here is derived from an EMBL/GenBank/DDBJ whole genome shotgun (WGS) entry which is preliminary data.</text>
</comment>
<dbReference type="EMBL" id="BARS01034020">
    <property type="protein sequence ID" value="GAG17531.1"/>
    <property type="molecule type" value="Genomic_DNA"/>
</dbReference>
<protein>
    <recommendedName>
        <fullName evidence="1">Methyltransferase domain-containing protein</fullName>
    </recommendedName>
</protein>
<dbReference type="AlphaFoldDB" id="X0WXR7"/>
<evidence type="ECO:0000313" key="2">
    <source>
        <dbReference type="EMBL" id="GAG17531.1"/>
    </source>
</evidence>
<gene>
    <name evidence="2" type="ORF">S01H1_52617</name>
</gene>
<dbReference type="CDD" id="cd02440">
    <property type="entry name" value="AdoMet_MTases"/>
    <property type="match status" value="1"/>
</dbReference>
<feature type="non-terminal residue" evidence="2">
    <location>
        <position position="191"/>
    </location>
</feature>
<proteinExistence type="predicted"/>
<dbReference type="Gene3D" id="3.40.50.150">
    <property type="entry name" value="Vaccinia Virus protein VP39"/>
    <property type="match status" value="1"/>
</dbReference>
<accession>X0WXR7</accession>
<dbReference type="InterPro" id="IPR029063">
    <property type="entry name" value="SAM-dependent_MTases_sf"/>
</dbReference>
<sequence length="191" mass="22336">MMKFKKGMRILDLGAGKCNSSIFLAKHYGVRVVAADLRIDPSENRKRINKAGVENYVVPIKMDAGNIPFAEQYFDAVFSMNSYFYFGTDDLYLLYLTKFIREHGKICIAGPCYSTELTKDIPKKFLYDPPDFKESYSCHSPGWWKNHFEKIDLVDVLFCEEHPKGREIWLDSIRWRIEDGHKLEDFKQDVI</sequence>
<dbReference type="SUPFAM" id="SSF53335">
    <property type="entry name" value="S-adenosyl-L-methionine-dependent methyltransferases"/>
    <property type="match status" value="1"/>
</dbReference>
<evidence type="ECO:0000259" key="1">
    <source>
        <dbReference type="Pfam" id="PF13649"/>
    </source>
</evidence>
<reference evidence="2" key="1">
    <citation type="journal article" date="2014" name="Front. Microbiol.">
        <title>High frequency of phylogenetically diverse reductive dehalogenase-homologous genes in deep subseafloor sedimentary metagenomes.</title>
        <authorList>
            <person name="Kawai M."/>
            <person name="Futagami T."/>
            <person name="Toyoda A."/>
            <person name="Takaki Y."/>
            <person name="Nishi S."/>
            <person name="Hori S."/>
            <person name="Arai W."/>
            <person name="Tsubouchi T."/>
            <person name="Morono Y."/>
            <person name="Uchiyama I."/>
            <person name="Ito T."/>
            <person name="Fujiyama A."/>
            <person name="Inagaki F."/>
            <person name="Takami H."/>
        </authorList>
    </citation>
    <scope>NUCLEOTIDE SEQUENCE</scope>
    <source>
        <strain evidence="2">Expedition CK06-06</strain>
    </source>
</reference>
<feature type="domain" description="Methyltransferase" evidence="1">
    <location>
        <begin position="10"/>
        <end position="91"/>
    </location>
</feature>
<dbReference type="Pfam" id="PF13649">
    <property type="entry name" value="Methyltransf_25"/>
    <property type="match status" value="1"/>
</dbReference>
<organism evidence="2">
    <name type="scientific">marine sediment metagenome</name>
    <dbReference type="NCBI Taxonomy" id="412755"/>
    <lineage>
        <taxon>unclassified sequences</taxon>
        <taxon>metagenomes</taxon>
        <taxon>ecological metagenomes</taxon>
    </lineage>
</organism>
<dbReference type="InterPro" id="IPR041698">
    <property type="entry name" value="Methyltransf_25"/>
</dbReference>